<protein>
    <submittedName>
        <fullName evidence="2">Uncharacterized protein</fullName>
    </submittedName>
</protein>
<organism evidence="2 3">
    <name type="scientific">Modicella reniformis</name>
    <dbReference type="NCBI Taxonomy" id="1440133"/>
    <lineage>
        <taxon>Eukaryota</taxon>
        <taxon>Fungi</taxon>
        <taxon>Fungi incertae sedis</taxon>
        <taxon>Mucoromycota</taxon>
        <taxon>Mortierellomycotina</taxon>
        <taxon>Mortierellomycetes</taxon>
        <taxon>Mortierellales</taxon>
        <taxon>Mortierellaceae</taxon>
        <taxon>Modicella</taxon>
    </lineage>
</organism>
<evidence type="ECO:0000256" key="1">
    <source>
        <dbReference type="SAM" id="MobiDB-lite"/>
    </source>
</evidence>
<feature type="non-terminal residue" evidence="2">
    <location>
        <position position="72"/>
    </location>
</feature>
<comment type="caution">
    <text evidence="2">The sequence shown here is derived from an EMBL/GenBank/DDBJ whole genome shotgun (WGS) entry which is preliminary data.</text>
</comment>
<sequence>MRRARNGGNREPYFYKLYYTCESDVDEYVPKDSAFKDGEDSNAKNGDPKESGDTDEEDGEGDTTFVDATTRS</sequence>
<keyword evidence="3" id="KW-1185">Reference proteome</keyword>
<dbReference type="AlphaFoldDB" id="A0A9P6MCA5"/>
<gene>
    <name evidence="2" type="ORF">BGZ65_000357</name>
</gene>
<evidence type="ECO:0000313" key="3">
    <source>
        <dbReference type="Proteomes" id="UP000749646"/>
    </source>
</evidence>
<accession>A0A9P6MCA5</accession>
<dbReference type="Proteomes" id="UP000749646">
    <property type="component" value="Unassembled WGS sequence"/>
</dbReference>
<evidence type="ECO:0000313" key="2">
    <source>
        <dbReference type="EMBL" id="KAF9991608.1"/>
    </source>
</evidence>
<feature type="compositionally biased region" description="Basic and acidic residues" evidence="1">
    <location>
        <begin position="31"/>
        <end position="52"/>
    </location>
</feature>
<proteinExistence type="predicted"/>
<reference evidence="2" key="1">
    <citation type="journal article" date="2020" name="Fungal Divers.">
        <title>Resolving the Mortierellaceae phylogeny through synthesis of multi-gene phylogenetics and phylogenomics.</title>
        <authorList>
            <person name="Vandepol N."/>
            <person name="Liber J."/>
            <person name="Desiro A."/>
            <person name="Na H."/>
            <person name="Kennedy M."/>
            <person name="Barry K."/>
            <person name="Grigoriev I.V."/>
            <person name="Miller A.N."/>
            <person name="O'Donnell K."/>
            <person name="Stajich J.E."/>
            <person name="Bonito G."/>
        </authorList>
    </citation>
    <scope>NUCLEOTIDE SEQUENCE</scope>
    <source>
        <strain evidence="2">MES-2147</strain>
    </source>
</reference>
<name>A0A9P6MCA5_9FUNG</name>
<dbReference type="EMBL" id="JAAAHW010002642">
    <property type="protein sequence ID" value="KAF9991608.1"/>
    <property type="molecule type" value="Genomic_DNA"/>
</dbReference>
<feature type="region of interest" description="Disordered" evidence="1">
    <location>
        <begin position="31"/>
        <end position="72"/>
    </location>
</feature>